<dbReference type="KEGG" id="ovb:NB640_12490"/>
<organism evidence="1 2">
    <name type="scientific">Oxalobacter vibrioformis</name>
    <dbReference type="NCBI Taxonomy" id="933080"/>
    <lineage>
        <taxon>Bacteria</taxon>
        <taxon>Pseudomonadati</taxon>
        <taxon>Pseudomonadota</taxon>
        <taxon>Betaproteobacteria</taxon>
        <taxon>Burkholderiales</taxon>
        <taxon>Oxalobacteraceae</taxon>
        <taxon>Oxalobacter</taxon>
    </lineage>
</organism>
<dbReference type="AlphaFoldDB" id="A0A9E9LXE7"/>
<sequence length="157" mass="17990">MNTTHKYWHVSGCGRLEIQLTLEQANYGYHSGQCYEDVKALMLAPEIKTQLDQMDENSLRDVVSEYSDWDVTDHEENKIKFLWLASADIVERSCTGFDFGELSSEAQQTAIDNYLESEPPLIDDATGEPVEETEADARDFLMNVYIDRRYTADGFEV</sequence>
<gene>
    <name evidence="1" type="ORF">NB640_12490</name>
</gene>
<proteinExistence type="predicted"/>
<accession>A0A9E9LXE7</accession>
<dbReference type="RefSeq" id="WP_269309019.1">
    <property type="nucleotide sequence ID" value="NZ_CP098242.1"/>
</dbReference>
<dbReference type="EMBL" id="CP098242">
    <property type="protein sequence ID" value="WAW10016.1"/>
    <property type="molecule type" value="Genomic_DNA"/>
</dbReference>
<keyword evidence="2" id="KW-1185">Reference proteome</keyword>
<evidence type="ECO:0000313" key="2">
    <source>
        <dbReference type="Proteomes" id="UP001156215"/>
    </source>
</evidence>
<name>A0A9E9LXE7_9BURK</name>
<reference evidence="1" key="1">
    <citation type="journal article" date="2022" name="Front. Microbiol.">
        <title>New perspectives on an old grouping: The genomic and phenotypic variability of Oxalobacter formigenes and the implications for calcium oxalate stone prevention.</title>
        <authorList>
            <person name="Chmiel J.A."/>
            <person name="Carr C."/>
            <person name="Stuivenberg G.A."/>
            <person name="Venema R."/>
            <person name="Chanyi R.M."/>
            <person name="Al K.F."/>
            <person name="Giguere D."/>
            <person name="Say H."/>
            <person name="Akouris P.P."/>
            <person name="Dominguez Romero S.A."/>
            <person name="Kwong A."/>
            <person name="Tai V."/>
            <person name="Koval S.F."/>
            <person name="Razvi H."/>
            <person name="Bjazevic J."/>
            <person name="Burton J.P."/>
        </authorList>
    </citation>
    <scope>NUCLEOTIDE SEQUENCE</scope>
    <source>
        <strain evidence="1">WoOx3</strain>
    </source>
</reference>
<evidence type="ECO:0000313" key="1">
    <source>
        <dbReference type="EMBL" id="WAW10016.1"/>
    </source>
</evidence>
<dbReference type="Proteomes" id="UP001156215">
    <property type="component" value="Chromosome"/>
</dbReference>
<protein>
    <submittedName>
        <fullName evidence="1">Uncharacterized protein</fullName>
    </submittedName>
</protein>